<sequence>MKRFAPLLLLIAVAFMVSHLTGMPTRPSLKVTTLDGHPYDLTSQRGSWVIVNVWATWCEACIEELPGLSQFVSAHPDISAIGIAYDDTDPAQIRAFLEKHPLSYPVAQIRMEQPLGDFDRPRLIPTTWVIAPNGKVAKRFVGEVSSAQLSAVIGE</sequence>
<evidence type="ECO:0000256" key="4">
    <source>
        <dbReference type="ARBA" id="ARBA00023284"/>
    </source>
</evidence>
<dbReference type="PROSITE" id="PS51352">
    <property type="entry name" value="THIOREDOXIN_2"/>
    <property type="match status" value="1"/>
</dbReference>
<proteinExistence type="predicted"/>
<dbReference type="InterPro" id="IPR036249">
    <property type="entry name" value="Thioredoxin-like_sf"/>
</dbReference>
<evidence type="ECO:0000256" key="5">
    <source>
        <dbReference type="SAM" id="SignalP"/>
    </source>
</evidence>
<evidence type="ECO:0000256" key="1">
    <source>
        <dbReference type="ARBA" id="ARBA00004196"/>
    </source>
</evidence>
<organism evidence="7 8">
    <name type="scientific">Dyella flagellata</name>
    <dbReference type="NCBI Taxonomy" id="1867833"/>
    <lineage>
        <taxon>Bacteria</taxon>
        <taxon>Pseudomonadati</taxon>
        <taxon>Pseudomonadota</taxon>
        <taxon>Gammaproteobacteria</taxon>
        <taxon>Lysobacterales</taxon>
        <taxon>Rhodanobacteraceae</taxon>
        <taxon>Dyella</taxon>
    </lineage>
</organism>
<keyword evidence="8" id="KW-1185">Reference proteome</keyword>
<evidence type="ECO:0000313" key="7">
    <source>
        <dbReference type="EMBL" id="GLQ88826.1"/>
    </source>
</evidence>
<feature type="domain" description="Thioredoxin" evidence="6">
    <location>
        <begin position="20"/>
        <end position="155"/>
    </location>
</feature>
<evidence type="ECO:0000256" key="2">
    <source>
        <dbReference type="ARBA" id="ARBA00022748"/>
    </source>
</evidence>
<comment type="subcellular location">
    <subcellularLocation>
        <location evidence="1">Cell envelope</location>
    </subcellularLocation>
</comment>
<dbReference type="Pfam" id="PF00578">
    <property type="entry name" value="AhpC-TSA"/>
    <property type="match status" value="1"/>
</dbReference>
<protein>
    <recommendedName>
        <fullName evidence="6">Thioredoxin domain-containing protein</fullName>
    </recommendedName>
</protein>
<dbReference type="Proteomes" id="UP001156627">
    <property type="component" value="Unassembled WGS sequence"/>
</dbReference>
<keyword evidence="5" id="KW-0732">Signal</keyword>
<dbReference type="SUPFAM" id="SSF52833">
    <property type="entry name" value="Thioredoxin-like"/>
    <property type="match status" value="1"/>
</dbReference>
<dbReference type="InterPro" id="IPR000866">
    <property type="entry name" value="AhpC/TSA"/>
</dbReference>
<keyword evidence="2" id="KW-0201">Cytochrome c-type biogenesis</keyword>
<evidence type="ECO:0000259" key="6">
    <source>
        <dbReference type="PROSITE" id="PS51352"/>
    </source>
</evidence>
<dbReference type="RefSeq" id="WP_284332270.1">
    <property type="nucleotide sequence ID" value="NZ_BSOA01000022.1"/>
</dbReference>
<accession>A0ABQ5XAW5</accession>
<feature type="signal peptide" evidence="5">
    <location>
        <begin position="1"/>
        <end position="22"/>
    </location>
</feature>
<dbReference type="PANTHER" id="PTHR42852:SF6">
    <property type="entry name" value="THIOL:DISULFIDE INTERCHANGE PROTEIN DSBE"/>
    <property type="match status" value="1"/>
</dbReference>
<feature type="chain" id="PRO_5046850592" description="Thioredoxin domain-containing protein" evidence="5">
    <location>
        <begin position="23"/>
        <end position="155"/>
    </location>
</feature>
<evidence type="ECO:0000256" key="3">
    <source>
        <dbReference type="ARBA" id="ARBA00023157"/>
    </source>
</evidence>
<dbReference type="Gene3D" id="3.40.30.10">
    <property type="entry name" value="Glutaredoxin"/>
    <property type="match status" value="1"/>
</dbReference>
<reference evidence="8" key="1">
    <citation type="journal article" date="2019" name="Int. J. Syst. Evol. Microbiol.">
        <title>The Global Catalogue of Microorganisms (GCM) 10K type strain sequencing project: providing services to taxonomists for standard genome sequencing and annotation.</title>
        <authorList>
            <consortium name="The Broad Institute Genomics Platform"/>
            <consortium name="The Broad Institute Genome Sequencing Center for Infectious Disease"/>
            <person name="Wu L."/>
            <person name="Ma J."/>
        </authorList>
    </citation>
    <scope>NUCLEOTIDE SEQUENCE [LARGE SCALE GENOMIC DNA]</scope>
    <source>
        <strain evidence="8">NBRC 111981</strain>
    </source>
</reference>
<name>A0ABQ5XAW5_9GAMM</name>
<dbReference type="InterPro" id="IPR013766">
    <property type="entry name" value="Thioredoxin_domain"/>
</dbReference>
<gene>
    <name evidence="7" type="ORF">GCM10007898_23970</name>
</gene>
<keyword evidence="3" id="KW-1015">Disulfide bond</keyword>
<keyword evidence="4" id="KW-0676">Redox-active center</keyword>
<dbReference type="CDD" id="cd02966">
    <property type="entry name" value="TlpA_like_family"/>
    <property type="match status" value="1"/>
</dbReference>
<comment type="caution">
    <text evidence="7">The sequence shown here is derived from an EMBL/GenBank/DDBJ whole genome shotgun (WGS) entry which is preliminary data.</text>
</comment>
<dbReference type="InterPro" id="IPR050553">
    <property type="entry name" value="Thioredoxin_ResA/DsbE_sf"/>
</dbReference>
<dbReference type="PANTHER" id="PTHR42852">
    <property type="entry name" value="THIOL:DISULFIDE INTERCHANGE PROTEIN DSBE"/>
    <property type="match status" value="1"/>
</dbReference>
<evidence type="ECO:0000313" key="8">
    <source>
        <dbReference type="Proteomes" id="UP001156627"/>
    </source>
</evidence>
<dbReference type="EMBL" id="BSOA01000022">
    <property type="protein sequence ID" value="GLQ88826.1"/>
    <property type="molecule type" value="Genomic_DNA"/>
</dbReference>